<dbReference type="InterPro" id="IPR025646">
    <property type="entry name" value="DUF4350"/>
</dbReference>
<dbReference type="Proteomes" id="UP001165292">
    <property type="component" value="Unassembled WGS sequence"/>
</dbReference>
<dbReference type="EMBL" id="JAMYBS010000014">
    <property type="protein sequence ID" value="MCO7545714.1"/>
    <property type="molecule type" value="Genomic_DNA"/>
</dbReference>
<evidence type="ECO:0000256" key="1">
    <source>
        <dbReference type="SAM" id="Phobius"/>
    </source>
</evidence>
<dbReference type="AlphaFoldDB" id="A0AA41WHR7"/>
<name>A0AA41WHR7_9GAMM</name>
<reference evidence="3" key="1">
    <citation type="submission" date="2022-06" db="EMBL/GenBank/DDBJ databases">
        <title>Detection of beta-lactamases in bacteria of animal origin.</title>
        <authorList>
            <person name="Mlynarcik P."/>
            <person name="Zdarska V."/>
            <person name="Chudobova H."/>
            <person name="Prochazkova P."/>
            <person name="Hricova K."/>
            <person name="Mezerova K."/>
            <person name="Bardon J."/>
            <person name="Dolejska M."/>
            <person name="Sukkar I."/>
            <person name="Kolar M."/>
        </authorList>
    </citation>
    <scope>NUCLEOTIDE SEQUENCE</scope>
    <source>
        <strain evidence="3">S 300-3</strain>
    </source>
</reference>
<organism evidence="3 4">
    <name type="scientific">Stutzerimonas nitrititolerans</name>
    <dbReference type="NCBI Taxonomy" id="2482751"/>
    <lineage>
        <taxon>Bacteria</taxon>
        <taxon>Pseudomonadati</taxon>
        <taxon>Pseudomonadota</taxon>
        <taxon>Gammaproteobacteria</taxon>
        <taxon>Pseudomonadales</taxon>
        <taxon>Pseudomonadaceae</taxon>
        <taxon>Stutzerimonas</taxon>
    </lineage>
</organism>
<feature type="domain" description="DUF4350" evidence="2">
    <location>
        <begin position="43"/>
        <end position="235"/>
    </location>
</feature>
<dbReference type="Pfam" id="PF14258">
    <property type="entry name" value="DUF4350"/>
    <property type="match status" value="1"/>
</dbReference>
<evidence type="ECO:0000313" key="3">
    <source>
        <dbReference type="EMBL" id="MCO7545714.1"/>
    </source>
</evidence>
<evidence type="ECO:0000259" key="2">
    <source>
        <dbReference type="Pfam" id="PF14258"/>
    </source>
</evidence>
<protein>
    <submittedName>
        <fullName evidence="3">DUF4350 domain-containing protein</fullName>
    </submittedName>
</protein>
<evidence type="ECO:0000313" key="4">
    <source>
        <dbReference type="Proteomes" id="UP001165292"/>
    </source>
</evidence>
<keyword evidence="1" id="KW-0472">Membrane</keyword>
<dbReference type="RefSeq" id="WP_253163396.1">
    <property type="nucleotide sequence ID" value="NZ_DAMBPE010000023.1"/>
</dbReference>
<gene>
    <name evidence="3" type="ORF">NJF43_13205</name>
</gene>
<keyword evidence="1" id="KW-0812">Transmembrane</keyword>
<keyword evidence="1" id="KW-1133">Transmembrane helix</keyword>
<comment type="caution">
    <text evidence="3">The sequence shown here is derived from an EMBL/GenBank/DDBJ whole genome shotgun (WGS) entry which is preliminary data.</text>
</comment>
<sequence length="387" mass="44004">MNPHRYWYVVAGLALLLLGGLGVYFSGKLQPYETTVEHGPSPEARQDPYLAAHLFLLDQDRRVTRSESLASMPAKDEVLLLLGERSAMTPLQTQRVLKWVSEGGHLVFVAERLWDEHSARSGDLLLDALNLQQHLATDHLPADEAARSIGVKDQPQLTRLYLENEDAPVYLAFDTDYHLYDAGQRAHAWANSAGATHMLQLRHGEGLVTALTDSWIWQNDRIKEYDHAWLLWYLTQDRAVTLAYHGEHDGLFTQLLRHFPEALASLALMLLFATWHFAQRQGPLLPPPDHSRRQLEEHLRASASFLYRHAGPRQSLAMLQQDIQRRARQRHPGFEELAVAEQCRVLATLSRLPLPTIEQVLRPAPAKIGVSDFTRQVAHLQRIRNAL</sequence>
<feature type="transmembrane region" description="Helical" evidence="1">
    <location>
        <begin position="6"/>
        <end position="25"/>
    </location>
</feature>
<accession>A0AA41WHR7</accession>
<proteinExistence type="predicted"/>